<dbReference type="EMBL" id="FNQE01000046">
    <property type="protein sequence ID" value="SDZ37704.1"/>
    <property type="molecule type" value="Genomic_DNA"/>
</dbReference>
<organism evidence="1 2">
    <name type="scientific">Proteiniborus ethanoligenes</name>
    <dbReference type="NCBI Taxonomy" id="415015"/>
    <lineage>
        <taxon>Bacteria</taxon>
        <taxon>Bacillati</taxon>
        <taxon>Bacillota</taxon>
        <taxon>Clostridia</taxon>
        <taxon>Eubacteriales</taxon>
        <taxon>Proteiniborus</taxon>
    </lineage>
</organism>
<name>A0A1H3SID9_9FIRM</name>
<reference evidence="1 2" key="1">
    <citation type="submission" date="2016-10" db="EMBL/GenBank/DDBJ databases">
        <authorList>
            <person name="de Groot N.N."/>
        </authorList>
    </citation>
    <scope>NUCLEOTIDE SEQUENCE [LARGE SCALE GENOMIC DNA]</scope>
    <source>
        <strain evidence="1 2">DSM 21650</strain>
    </source>
</reference>
<sequence length="50" mass="5820">MNTYEIKSLLVSTGDFIILLGQIRIIVSAIRRWNLNELSIRTKTTNSRRN</sequence>
<dbReference type="STRING" id="415015.SAMN05660462_02928"/>
<proteinExistence type="predicted"/>
<keyword evidence="2" id="KW-1185">Reference proteome</keyword>
<gene>
    <name evidence="1" type="ORF">SAMN05660462_02928</name>
</gene>
<evidence type="ECO:0000313" key="1">
    <source>
        <dbReference type="EMBL" id="SDZ37704.1"/>
    </source>
</evidence>
<dbReference type="AlphaFoldDB" id="A0A1H3SID9"/>
<evidence type="ECO:0000313" key="2">
    <source>
        <dbReference type="Proteomes" id="UP000198625"/>
    </source>
</evidence>
<protein>
    <submittedName>
        <fullName evidence="1">Uncharacterized protein</fullName>
    </submittedName>
</protein>
<dbReference type="Proteomes" id="UP000198625">
    <property type="component" value="Unassembled WGS sequence"/>
</dbReference>
<accession>A0A1H3SID9</accession>